<proteinExistence type="predicted"/>
<feature type="non-terminal residue" evidence="1">
    <location>
        <position position="1"/>
    </location>
</feature>
<accession>A0A0V0RAJ4</accession>
<dbReference type="Proteomes" id="UP000054630">
    <property type="component" value="Unassembled WGS sequence"/>
</dbReference>
<evidence type="ECO:0000313" key="2">
    <source>
        <dbReference type="Proteomes" id="UP000054630"/>
    </source>
</evidence>
<protein>
    <submittedName>
        <fullName evidence="1">Uncharacterized protein</fullName>
    </submittedName>
</protein>
<feature type="non-terminal residue" evidence="1">
    <location>
        <position position="30"/>
    </location>
</feature>
<evidence type="ECO:0000313" key="1">
    <source>
        <dbReference type="EMBL" id="KRX11285.1"/>
    </source>
</evidence>
<organism evidence="1 2">
    <name type="scientific">Trichinella nelsoni</name>
    <dbReference type="NCBI Taxonomy" id="6336"/>
    <lineage>
        <taxon>Eukaryota</taxon>
        <taxon>Metazoa</taxon>
        <taxon>Ecdysozoa</taxon>
        <taxon>Nematoda</taxon>
        <taxon>Enoplea</taxon>
        <taxon>Dorylaimia</taxon>
        <taxon>Trichinellida</taxon>
        <taxon>Trichinellidae</taxon>
        <taxon>Trichinella</taxon>
    </lineage>
</organism>
<reference evidence="1 2" key="1">
    <citation type="submission" date="2015-01" db="EMBL/GenBank/DDBJ databases">
        <title>Evolution of Trichinella species and genotypes.</title>
        <authorList>
            <person name="Korhonen P.K."/>
            <person name="Edoardo P."/>
            <person name="Giuseppe L.R."/>
            <person name="Gasser R.B."/>
        </authorList>
    </citation>
    <scope>NUCLEOTIDE SEQUENCE [LARGE SCALE GENOMIC DNA]</scope>
    <source>
        <strain evidence="1">ISS37</strain>
    </source>
</reference>
<dbReference type="AlphaFoldDB" id="A0A0V0RAJ4"/>
<dbReference type="EMBL" id="JYDL01002705">
    <property type="protein sequence ID" value="KRX11285.1"/>
    <property type="molecule type" value="Genomic_DNA"/>
</dbReference>
<name>A0A0V0RAJ4_9BILA</name>
<sequence length="30" mass="3636">PQDFYKSSRGRKVPKIFIKVPEVQKFPRFL</sequence>
<comment type="caution">
    <text evidence="1">The sequence shown here is derived from an EMBL/GenBank/DDBJ whole genome shotgun (WGS) entry which is preliminary data.</text>
</comment>
<keyword evidence="2" id="KW-1185">Reference proteome</keyword>
<gene>
    <name evidence="1" type="ORF">T07_6688</name>
</gene>